<comment type="caution">
    <text evidence="1">The sequence shown here is derived from an EMBL/GenBank/DDBJ whole genome shotgun (WGS) entry which is preliminary data.</text>
</comment>
<name>A0A9R1WZ33_LACSA</name>
<dbReference type="AlphaFoldDB" id="A0A9R1WZ33"/>
<organism evidence="1 2">
    <name type="scientific">Lactuca sativa</name>
    <name type="common">Garden lettuce</name>
    <dbReference type="NCBI Taxonomy" id="4236"/>
    <lineage>
        <taxon>Eukaryota</taxon>
        <taxon>Viridiplantae</taxon>
        <taxon>Streptophyta</taxon>
        <taxon>Embryophyta</taxon>
        <taxon>Tracheophyta</taxon>
        <taxon>Spermatophyta</taxon>
        <taxon>Magnoliopsida</taxon>
        <taxon>eudicotyledons</taxon>
        <taxon>Gunneridae</taxon>
        <taxon>Pentapetalae</taxon>
        <taxon>asterids</taxon>
        <taxon>campanulids</taxon>
        <taxon>Asterales</taxon>
        <taxon>Asteraceae</taxon>
        <taxon>Cichorioideae</taxon>
        <taxon>Cichorieae</taxon>
        <taxon>Lactucinae</taxon>
        <taxon>Lactuca</taxon>
    </lineage>
</organism>
<keyword evidence="2" id="KW-1185">Reference proteome</keyword>
<accession>A0A9R1WZ33</accession>
<reference evidence="1 2" key="1">
    <citation type="journal article" date="2017" name="Nat. Commun.">
        <title>Genome assembly with in vitro proximity ligation data and whole-genome triplication in lettuce.</title>
        <authorList>
            <person name="Reyes-Chin-Wo S."/>
            <person name="Wang Z."/>
            <person name="Yang X."/>
            <person name="Kozik A."/>
            <person name="Arikit S."/>
            <person name="Song C."/>
            <person name="Xia L."/>
            <person name="Froenicke L."/>
            <person name="Lavelle D.O."/>
            <person name="Truco M.J."/>
            <person name="Xia R."/>
            <person name="Zhu S."/>
            <person name="Xu C."/>
            <person name="Xu H."/>
            <person name="Xu X."/>
            <person name="Cox K."/>
            <person name="Korf I."/>
            <person name="Meyers B.C."/>
            <person name="Michelmore R.W."/>
        </authorList>
    </citation>
    <scope>NUCLEOTIDE SEQUENCE [LARGE SCALE GENOMIC DNA]</scope>
    <source>
        <strain evidence="2">cv. Salinas</strain>
        <tissue evidence="1">Seedlings</tissue>
    </source>
</reference>
<evidence type="ECO:0000313" key="1">
    <source>
        <dbReference type="EMBL" id="KAJ0190532.1"/>
    </source>
</evidence>
<evidence type="ECO:0000313" key="2">
    <source>
        <dbReference type="Proteomes" id="UP000235145"/>
    </source>
</evidence>
<dbReference type="EMBL" id="NBSK02000008">
    <property type="protein sequence ID" value="KAJ0190532.1"/>
    <property type="molecule type" value="Genomic_DNA"/>
</dbReference>
<gene>
    <name evidence="1" type="ORF">LSAT_V11C800446390</name>
</gene>
<sequence length="153" mass="17344">MMEGKGRCKLNNDMQEKGGKSIRAYYDKFTLATLDVPDHKEFHITGAFAQHLLIVLLSKKMQGMVPQSGDELKYRIESEERKEGNLKAVVNKYINHEDAISHLTLAIESTKTGAMTSTTSMRDTHLRDIIHLAKTNIGTNKLMYVPSRKPLRI</sequence>
<dbReference type="Proteomes" id="UP000235145">
    <property type="component" value="Unassembled WGS sequence"/>
</dbReference>
<proteinExistence type="predicted"/>
<protein>
    <submittedName>
        <fullName evidence="1">Uncharacterized protein</fullName>
    </submittedName>
</protein>